<reference evidence="8" key="1">
    <citation type="submission" date="2018-09" db="EMBL/GenBank/DDBJ databases">
        <title>Common duck and Muscovy duck high density SNP chip.</title>
        <authorList>
            <person name="Vignal A."/>
            <person name="Thebault N."/>
            <person name="Warren W.C."/>
        </authorList>
    </citation>
    <scope>NUCLEOTIDE SEQUENCE [LARGE SCALE GENOMIC DNA]</scope>
</reference>
<organism evidence="8 9">
    <name type="scientific">Cairina moschata</name>
    <name type="common">Muscovy duck</name>
    <dbReference type="NCBI Taxonomy" id="8855"/>
    <lineage>
        <taxon>Eukaryota</taxon>
        <taxon>Metazoa</taxon>
        <taxon>Chordata</taxon>
        <taxon>Craniata</taxon>
        <taxon>Vertebrata</taxon>
        <taxon>Euteleostomi</taxon>
        <taxon>Archelosauria</taxon>
        <taxon>Archosauria</taxon>
        <taxon>Dinosauria</taxon>
        <taxon>Saurischia</taxon>
        <taxon>Theropoda</taxon>
        <taxon>Coelurosauria</taxon>
        <taxon>Aves</taxon>
        <taxon>Neognathae</taxon>
        <taxon>Galloanserae</taxon>
        <taxon>Anseriformes</taxon>
        <taxon>Anatidae</taxon>
        <taxon>Anatinae</taxon>
        <taxon>Cairina</taxon>
    </lineage>
</organism>
<dbReference type="CDD" id="cd07042">
    <property type="entry name" value="STAS_SulP_like_sulfate_transporter"/>
    <property type="match status" value="1"/>
</dbReference>
<dbReference type="PANTHER" id="PTHR11814">
    <property type="entry name" value="SULFATE TRANSPORTER"/>
    <property type="match status" value="1"/>
</dbReference>
<dbReference type="InterPro" id="IPR011547">
    <property type="entry name" value="SLC26A/SulP_dom"/>
</dbReference>
<feature type="transmembrane region" description="Helical" evidence="6">
    <location>
        <begin position="338"/>
        <end position="362"/>
    </location>
</feature>
<feature type="transmembrane region" description="Helical" evidence="6">
    <location>
        <begin position="116"/>
        <end position="133"/>
    </location>
</feature>
<evidence type="ECO:0000256" key="5">
    <source>
        <dbReference type="SAM" id="MobiDB-lite"/>
    </source>
</evidence>
<dbReference type="GO" id="GO:0016020">
    <property type="term" value="C:membrane"/>
    <property type="evidence" value="ECO:0007669"/>
    <property type="project" value="UniProtKB-SubCell"/>
</dbReference>
<keyword evidence="3 6" id="KW-1133">Transmembrane helix</keyword>
<feature type="domain" description="STAS" evidence="7">
    <location>
        <begin position="578"/>
        <end position="664"/>
    </location>
</feature>
<evidence type="ECO:0000256" key="2">
    <source>
        <dbReference type="ARBA" id="ARBA00022692"/>
    </source>
</evidence>
<evidence type="ECO:0000256" key="4">
    <source>
        <dbReference type="ARBA" id="ARBA00023136"/>
    </source>
</evidence>
<reference evidence="8" key="3">
    <citation type="submission" date="2025-09" db="UniProtKB">
        <authorList>
            <consortium name="Ensembl"/>
        </authorList>
    </citation>
    <scope>IDENTIFICATION</scope>
</reference>
<reference evidence="8" key="2">
    <citation type="submission" date="2025-08" db="UniProtKB">
        <authorList>
            <consortium name="Ensembl"/>
        </authorList>
    </citation>
    <scope>IDENTIFICATION</scope>
</reference>
<dbReference type="PROSITE" id="PS50801">
    <property type="entry name" value="STAS"/>
    <property type="match status" value="1"/>
</dbReference>
<feature type="compositionally biased region" description="Low complexity" evidence="5">
    <location>
        <begin position="689"/>
        <end position="709"/>
    </location>
</feature>
<name>A0A8C3GM86_CAIMO</name>
<keyword evidence="2 6" id="KW-0812">Transmembrane</keyword>
<dbReference type="Pfam" id="PF01740">
    <property type="entry name" value="STAS"/>
    <property type="match status" value="1"/>
</dbReference>
<dbReference type="InterPro" id="IPR036513">
    <property type="entry name" value="STAS_dom_sf"/>
</dbReference>
<keyword evidence="4 6" id="KW-0472">Membrane</keyword>
<protein>
    <submittedName>
        <fullName evidence="8">Solute carrier family 26 member 11</fullName>
    </submittedName>
</protein>
<accession>A0A8C3GM86</accession>
<keyword evidence="9" id="KW-1185">Reference proteome</keyword>
<evidence type="ECO:0000256" key="3">
    <source>
        <dbReference type="ARBA" id="ARBA00022989"/>
    </source>
</evidence>
<feature type="transmembrane region" description="Helical" evidence="6">
    <location>
        <begin position="540"/>
        <end position="566"/>
    </location>
</feature>
<feature type="transmembrane region" description="Helical" evidence="6">
    <location>
        <begin position="507"/>
        <end position="528"/>
    </location>
</feature>
<dbReference type="InterPro" id="IPR002645">
    <property type="entry name" value="STAS_dom"/>
</dbReference>
<proteinExistence type="predicted"/>
<dbReference type="InterPro" id="IPR001902">
    <property type="entry name" value="SLC26A/SulP_fam"/>
</dbReference>
<evidence type="ECO:0000259" key="7">
    <source>
        <dbReference type="PROSITE" id="PS50801"/>
    </source>
</evidence>
<evidence type="ECO:0000313" key="9">
    <source>
        <dbReference type="Proteomes" id="UP000694556"/>
    </source>
</evidence>
<comment type="subcellular location">
    <subcellularLocation>
        <location evidence="1">Membrane</location>
        <topology evidence="1">Multi-pass membrane protein</topology>
    </subcellularLocation>
</comment>
<evidence type="ECO:0000313" key="8">
    <source>
        <dbReference type="Ensembl" id="ENSCMMP00000019955.1"/>
    </source>
</evidence>
<dbReference type="Proteomes" id="UP000694556">
    <property type="component" value="Chromosome 19"/>
</dbReference>
<feature type="region of interest" description="Disordered" evidence="5">
    <location>
        <begin position="677"/>
        <end position="709"/>
    </location>
</feature>
<feature type="transmembrane region" description="Helical" evidence="6">
    <location>
        <begin position="442"/>
        <end position="460"/>
    </location>
</feature>
<dbReference type="Pfam" id="PF00916">
    <property type="entry name" value="Sulfate_transp"/>
    <property type="match status" value="3"/>
</dbReference>
<dbReference type="Ensembl" id="ENSCMMT00000021900.1">
    <property type="protein sequence ID" value="ENSCMMP00000019955.1"/>
    <property type="gene ID" value="ENSCMMG00000012565.1"/>
</dbReference>
<sequence>MWARGPPEPRRRRWLRALRRRLPVLGWLPRYSPGWLQLDLIAGVTVGLTVVPQALAYAEVAGLPPQVGVRAPGRAGTRSHRGYWGQPHAWGGAACAWAGGGSGRAPSAVLSTFVPAQYGLYSSFVGCFVYCFLGTAKDVTLGPTAIMSLLVSSYAFHDPVYAVLLTFLSGCIQLAMGLLHLGEMLLLHTVMFWGYALELLPALCSLRCWGCPANACDSSVCVQPPHGPQQGQQCTYCPLSRAGFLLDFISCPVIKGFTSAASITISFNQVKNILGLHGIPRQFFLQVYETLRRIGETRPGDAILGLTCLAALAGLRAMKSRLPPASHMEPLATRASYLIVWTCATARNALVVLFAGLVAYCFQLRGSQPLTLTGSIPQGLPPCRLPPFSKAEPNGTVPFGTMVEDMGVGLAVVPLMGLVETIAIAKAFASQNDYRIDPNQELLAMGFANVMGSFFSSYPVTGSFGRTAVNAQTGVCTPAGGLVTGALVLLSLAYLTSLFYYIPKAALAAVIISAVVPMFDAGIFRTLWRVKRLDLVPLCVTFLFCFWEVQYGIVAGVLVSGILLLYSIARPPLKVSGQGTLLVQPGSSLHFPAIEHLRDVICSRALSASSPRSIILDCHRISSIDYTVVVGLAELLQELRKHGISLAFCSLQDQVLRALLAADLEGFRHFPSWEEAERCGGAEPGGSGAAPFDSTSTSESSLLPTGLIQ</sequence>
<evidence type="ECO:0000256" key="1">
    <source>
        <dbReference type="ARBA" id="ARBA00004141"/>
    </source>
</evidence>
<evidence type="ECO:0000256" key="6">
    <source>
        <dbReference type="SAM" id="Phobius"/>
    </source>
</evidence>
<feature type="transmembrane region" description="Helical" evidence="6">
    <location>
        <begin position="162"/>
        <end position="181"/>
    </location>
</feature>
<feature type="transmembrane region" description="Helical" evidence="6">
    <location>
        <begin position="480"/>
        <end position="500"/>
    </location>
</feature>
<dbReference type="GO" id="GO:0055085">
    <property type="term" value="P:transmembrane transport"/>
    <property type="evidence" value="ECO:0007669"/>
    <property type="project" value="InterPro"/>
</dbReference>
<dbReference type="SUPFAM" id="SSF52091">
    <property type="entry name" value="SpoIIaa-like"/>
    <property type="match status" value="1"/>
</dbReference>
<dbReference type="AlphaFoldDB" id="A0A8C3GM86"/>
<dbReference type="Gene3D" id="3.30.750.24">
    <property type="entry name" value="STAS domain"/>
    <property type="match status" value="1"/>
</dbReference>